<dbReference type="GO" id="GO:0046872">
    <property type="term" value="F:metal ion binding"/>
    <property type="evidence" value="ECO:0007669"/>
    <property type="project" value="UniProtKB-KW"/>
</dbReference>
<evidence type="ECO:0000256" key="3">
    <source>
        <dbReference type="ARBA" id="ARBA00007752"/>
    </source>
</evidence>
<dbReference type="InterPro" id="IPR005519">
    <property type="entry name" value="Acid_phosphat_B-like"/>
</dbReference>
<name>A0A9Q6PRM8_PISSA</name>
<evidence type="ECO:0000256" key="11">
    <source>
        <dbReference type="ARBA" id="ARBA00022842"/>
    </source>
</evidence>
<evidence type="ECO:0000256" key="5">
    <source>
        <dbReference type="ARBA" id="ARBA00012646"/>
    </source>
</evidence>
<comment type="similarity">
    <text evidence="3 12">Belongs to the class B bacterial acid phosphatase family.</text>
</comment>
<organism evidence="16 17">
    <name type="scientific">Piscirickettsia salmonis</name>
    <dbReference type="NCBI Taxonomy" id="1238"/>
    <lineage>
        <taxon>Bacteria</taxon>
        <taxon>Pseudomonadati</taxon>
        <taxon>Pseudomonadota</taxon>
        <taxon>Gammaproteobacteria</taxon>
        <taxon>Thiotrichales</taxon>
        <taxon>Piscirickettsiaceae</taxon>
        <taxon>Piscirickettsia</taxon>
    </lineage>
</organism>
<dbReference type="SFLD" id="SFLDG01127">
    <property type="entry name" value="C1.3:_Acid_Phosphatase_Like"/>
    <property type="match status" value="1"/>
</dbReference>
<evidence type="ECO:0000256" key="10">
    <source>
        <dbReference type="ARBA" id="ARBA00022801"/>
    </source>
</evidence>
<feature type="binding site" evidence="14">
    <location>
        <begin position="138"/>
        <end position="139"/>
    </location>
    <ligand>
        <name>substrate</name>
    </ligand>
</feature>
<feature type="active site" description="Nucleophile" evidence="13">
    <location>
        <position position="70"/>
    </location>
</feature>
<dbReference type="AlphaFoldDB" id="A0A9Q6PRM8"/>
<dbReference type="Gene3D" id="3.40.50.1000">
    <property type="entry name" value="HAD superfamily/HAD-like"/>
    <property type="match status" value="1"/>
</dbReference>
<keyword evidence="7 12" id="KW-0479">Metal-binding</keyword>
<evidence type="ECO:0000256" key="2">
    <source>
        <dbReference type="ARBA" id="ARBA00004418"/>
    </source>
</evidence>
<dbReference type="PIRSF" id="PIRSF017818">
    <property type="entry name" value="Acid_Ptase_B"/>
    <property type="match status" value="1"/>
</dbReference>
<feature type="binding site" evidence="15">
    <location>
        <position position="191"/>
    </location>
    <ligand>
        <name>Mg(2+)</name>
        <dbReference type="ChEBI" id="CHEBI:18420"/>
    </ligand>
</feature>
<keyword evidence="8" id="KW-0732">Signal</keyword>
<sequence>MIKVKKIIKNLMLLSAVSLPLLVQGKLPEPQLNSGVTMSQLTHRQPIHWVSIAQIARSLQNQPVMNVGFDIDDTVLFSSPGFYRGKQEFSPNSMAYLHNPKFWQKVNNGWDKFSIPKQSAIKLMSMHLKRGDHIYFITGRPKTKTETVTAILQHDFNIPKAKMHAVIFAGPKHGAKAPYIKKLNIKLYYGDSDGDITDARRAGAEGIRVLRPLNSTNKPMPYNGRFGEKVIVNSDY</sequence>
<evidence type="ECO:0000256" key="12">
    <source>
        <dbReference type="PIRNR" id="PIRNR017818"/>
    </source>
</evidence>
<dbReference type="InterPro" id="IPR036412">
    <property type="entry name" value="HAD-like_sf"/>
</dbReference>
<evidence type="ECO:0000256" key="14">
    <source>
        <dbReference type="PIRSR" id="PIRSR017818-2"/>
    </source>
</evidence>
<dbReference type="GO" id="GO:0030288">
    <property type="term" value="C:outer membrane-bounded periplasmic space"/>
    <property type="evidence" value="ECO:0007669"/>
    <property type="project" value="InterPro"/>
</dbReference>
<evidence type="ECO:0000256" key="1">
    <source>
        <dbReference type="ARBA" id="ARBA00000032"/>
    </source>
</evidence>
<dbReference type="NCBIfam" id="TIGR01672">
    <property type="entry name" value="AphA"/>
    <property type="match status" value="1"/>
</dbReference>
<reference evidence="16 17" key="1">
    <citation type="submission" date="2019-04" db="EMBL/GenBank/DDBJ databases">
        <title>Complete genome sequencing of Piscirickettsia salmonis strain Psal-009.</title>
        <authorList>
            <person name="Schober I."/>
            <person name="Bunk B."/>
            <person name="Sproer C."/>
            <person name="Carril G.P."/>
            <person name="Riedel T."/>
            <person name="Flores-Herrera P.A."/>
            <person name="Nourdin-Galindo G."/>
            <person name="Marshall S.H."/>
            <person name="Overmann J."/>
        </authorList>
    </citation>
    <scope>NUCLEOTIDE SEQUENCE [LARGE SCALE GENOMIC DNA]</scope>
    <source>
        <strain evidence="16 17">Psal-009</strain>
    </source>
</reference>
<feature type="binding site" evidence="14">
    <location>
        <position position="176"/>
    </location>
    <ligand>
        <name>substrate</name>
    </ligand>
</feature>
<comment type="subcellular location">
    <subcellularLocation>
        <location evidence="2 12">Periplasm</location>
    </subcellularLocation>
</comment>
<accession>A0A9Q6PRM8</accession>
<gene>
    <name evidence="16" type="primary">aphA</name>
    <name evidence="16" type="ORF">Psal009_00749</name>
</gene>
<evidence type="ECO:0000256" key="15">
    <source>
        <dbReference type="PIRSR" id="PIRSR017818-3"/>
    </source>
</evidence>
<evidence type="ECO:0000313" key="17">
    <source>
        <dbReference type="Proteomes" id="UP000422232"/>
    </source>
</evidence>
<dbReference type="GO" id="GO:0003993">
    <property type="term" value="F:acid phosphatase activity"/>
    <property type="evidence" value="ECO:0007669"/>
    <property type="project" value="UniProtKB-EC"/>
</dbReference>
<evidence type="ECO:0000313" key="16">
    <source>
        <dbReference type="EMBL" id="QGO04870.1"/>
    </source>
</evidence>
<evidence type="ECO:0000256" key="7">
    <source>
        <dbReference type="ARBA" id="ARBA00022723"/>
    </source>
</evidence>
<evidence type="ECO:0000256" key="9">
    <source>
        <dbReference type="ARBA" id="ARBA00022764"/>
    </source>
</evidence>
<keyword evidence="9 12" id="KW-0574">Periplasm</keyword>
<evidence type="ECO:0000256" key="8">
    <source>
        <dbReference type="ARBA" id="ARBA00022729"/>
    </source>
</evidence>
<feature type="binding site" evidence="15">
    <location>
        <position position="72"/>
    </location>
    <ligand>
        <name>Mg(2+)</name>
        <dbReference type="ChEBI" id="CHEBI:18420"/>
    </ligand>
</feature>
<dbReference type="InterPro" id="IPR023214">
    <property type="entry name" value="HAD_sf"/>
</dbReference>
<evidence type="ECO:0000256" key="6">
    <source>
        <dbReference type="ARBA" id="ARBA00022113"/>
    </source>
</evidence>
<feature type="active site" description="Proton donor" evidence="13">
    <location>
        <position position="72"/>
    </location>
</feature>
<dbReference type="RefSeq" id="WP_230383363.1">
    <property type="nucleotide sequence ID" value="NZ_CP012413.1"/>
</dbReference>
<comment type="catalytic activity">
    <reaction evidence="1 12">
        <text>a phosphate monoester + H2O = an alcohol + phosphate</text>
        <dbReference type="Rhea" id="RHEA:15017"/>
        <dbReference type="ChEBI" id="CHEBI:15377"/>
        <dbReference type="ChEBI" id="CHEBI:30879"/>
        <dbReference type="ChEBI" id="CHEBI:43474"/>
        <dbReference type="ChEBI" id="CHEBI:67140"/>
        <dbReference type="EC" id="3.1.3.2"/>
    </reaction>
</comment>
<evidence type="ECO:0000256" key="13">
    <source>
        <dbReference type="PIRSR" id="PIRSR017818-1"/>
    </source>
</evidence>
<proteinExistence type="inferred from homology"/>
<dbReference type="SUPFAM" id="SSF56784">
    <property type="entry name" value="HAD-like"/>
    <property type="match status" value="1"/>
</dbReference>
<dbReference type="SFLD" id="SFLDS00003">
    <property type="entry name" value="Haloacid_Dehalogenase"/>
    <property type="match status" value="1"/>
</dbReference>
<comment type="cofactor">
    <cofactor evidence="12 15">
        <name>Mg(2+)</name>
        <dbReference type="ChEBI" id="CHEBI:18420"/>
    </cofactor>
    <text evidence="12 15">Binds 1 Mg(2+) ion per subunit.</text>
</comment>
<keyword evidence="11 12" id="KW-0460">Magnesium</keyword>
<dbReference type="EC" id="3.1.3.2" evidence="5 12"/>
<protein>
    <recommendedName>
        <fullName evidence="6 12">Class B acid phosphatase</fullName>
        <ecNumber evidence="5 12">3.1.3.2</ecNumber>
    </recommendedName>
</protein>
<keyword evidence="10 12" id="KW-0378">Hydrolase</keyword>
<evidence type="ECO:0000256" key="4">
    <source>
        <dbReference type="ARBA" id="ARBA00011881"/>
    </source>
</evidence>
<dbReference type="Pfam" id="PF03767">
    <property type="entry name" value="Acid_phosphat_B"/>
    <property type="match status" value="1"/>
</dbReference>
<dbReference type="Proteomes" id="UP000422232">
    <property type="component" value="Chromosome"/>
</dbReference>
<dbReference type="InterPro" id="IPR010025">
    <property type="entry name" value="HAD-SF_ppase_IIIB_AphA"/>
</dbReference>
<comment type="subunit">
    <text evidence="4 12">Homotetramer.</text>
</comment>
<dbReference type="EMBL" id="CP038908">
    <property type="protein sequence ID" value="QGO04870.1"/>
    <property type="molecule type" value="Genomic_DNA"/>
</dbReference>
<keyword evidence="17" id="KW-1185">Reference proteome</keyword>
<feature type="binding site" evidence="15">
    <location>
        <position position="70"/>
    </location>
    <ligand>
        <name>Mg(2+)</name>
        <dbReference type="ChEBI" id="CHEBI:18420"/>
    </ligand>
</feature>